<evidence type="ECO:0008006" key="3">
    <source>
        <dbReference type="Google" id="ProtNLM"/>
    </source>
</evidence>
<dbReference type="Proteomes" id="UP000249542">
    <property type="component" value="Unassembled WGS sequence"/>
</dbReference>
<dbReference type="AlphaFoldDB" id="A0A2W7I5D3"/>
<dbReference type="RefSeq" id="WP_111540457.1">
    <property type="nucleotide sequence ID" value="NZ_QKYV01000003.1"/>
</dbReference>
<organism evidence="1 2">
    <name type="scientific">Mesonia algae</name>
    <dbReference type="NCBI Taxonomy" id="213248"/>
    <lineage>
        <taxon>Bacteria</taxon>
        <taxon>Pseudomonadati</taxon>
        <taxon>Bacteroidota</taxon>
        <taxon>Flavobacteriia</taxon>
        <taxon>Flavobacteriales</taxon>
        <taxon>Flavobacteriaceae</taxon>
        <taxon>Mesonia</taxon>
    </lineage>
</organism>
<comment type="caution">
    <text evidence="1">The sequence shown here is derived from an EMBL/GenBank/DDBJ whole genome shotgun (WGS) entry which is preliminary data.</text>
</comment>
<proteinExistence type="predicted"/>
<protein>
    <recommendedName>
        <fullName evidence="3">6-bladed beta-propeller protein</fullName>
    </recommendedName>
</protein>
<name>A0A2W7I5D3_9FLAO</name>
<accession>A0A2W7I5D3</accession>
<sequence>MILKIFIPFLVICFLSESKAQELSTKLISQRPISAEKFIGVDEYGNTYIQTKNIFYKLEKDKKYQFTDFQLGKLTAVDIINPLRITLFYRDMNTVVVVDNRLNEITRINFNTLANFRTVLFARTAKNNSLWIFNTDLQQLELFDYQNQKVISHSPPFSEEITDLQSNFNFAWIQLENSVEMFNIYGSFIQEFKLPKTTHFQVSDQKMIIQNDEGFQLLKAIQGEFLNLPISEKHVKDFYLNNENLYLYDNKNVYHYLINLAK</sequence>
<dbReference type="EMBL" id="QKYV01000003">
    <property type="protein sequence ID" value="PZW41448.1"/>
    <property type="molecule type" value="Genomic_DNA"/>
</dbReference>
<keyword evidence="2" id="KW-1185">Reference proteome</keyword>
<evidence type="ECO:0000313" key="1">
    <source>
        <dbReference type="EMBL" id="PZW41448.1"/>
    </source>
</evidence>
<reference evidence="1 2" key="1">
    <citation type="submission" date="2018-06" db="EMBL/GenBank/DDBJ databases">
        <title>Genomic Encyclopedia of Archaeal and Bacterial Type Strains, Phase II (KMG-II): from individual species to whole genera.</title>
        <authorList>
            <person name="Goeker M."/>
        </authorList>
    </citation>
    <scope>NUCLEOTIDE SEQUENCE [LARGE SCALE GENOMIC DNA]</scope>
    <source>
        <strain evidence="1 2">DSM 15361</strain>
    </source>
</reference>
<gene>
    <name evidence="1" type="ORF">LX95_01124</name>
</gene>
<evidence type="ECO:0000313" key="2">
    <source>
        <dbReference type="Proteomes" id="UP000249542"/>
    </source>
</evidence>